<name>A0AAD5WEN3_PARTN</name>
<dbReference type="AlphaFoldDB" id="A0AAD5WEN3"/>
<evidence type="ECO:0000313" key="1">
    <source>
        <dbReference type="EMBL" id="KAJ1367475.1"/>
    </source>
</evidence>
<dbReference type="EMBL" id="JAHQIW010005918">
    <property type="protein sequence ID" value="KAJ1367475.1"/>
    <property type="molecule type" value="Genomic_DNA"/>
</dbReference>
<comment type="caution">
    <text evidence="1">The sequence shown here is derived from an EMBL/GenBank/DDBJ whole genome shotgun (WGS) entry which is preliminary data.</text>
</comment>
<protein>
    <submittedName>
        <fullName evidence="1">Uncharacterized protein</fullName>
    </submittedName>
</protein>
<reference evidence="1" key="1">
    <citation type="submission" date="2021-06" db="EMBL/GenBank/DDBJ databases">
        <title>Parelaphostrongylus tenuis whole genome reference sequence.</title>
        <authorList>
            <person name="Garwood T.J."/>
            <person name="Larsen P.A."/>
            <person name="Fountain-Jones N.M."/>
            <person name="Garbe J.R."/>
            <person name="Macchietto M.G."/>
            <person name="Kania S.A."/>
            <person name="Gerhold R.W."/>
            <person name="Richards J.E."/>
            <person name="Wolf T.M."/>
        </authorList>
    </citation>
    <scope>NUCLEOTIDE SEQUENCE</scope>
    <source>
        <strain evidence="1">MNPRO001-30</strain>
        <tissue evidence="1">Meninges</tissue>
    </source>
</reference>
<keyword evidence="2" id="KW-1185">Reference proteome</keyword>
<gene>
    <name evidence="1" type="ORF">KIN20_028392</name>
</gene>
<proteinExistence type="predicted"/>
<accession>A0AAD5WEN3</accession>
<sequence>MSPGTIYQISCTACCEEYISRTRSLLWGPHQGTFRWKVEMSNKCFLKGPQDSKAQKNMKMRRKPSSASKFIVSKAHYKNRTETLTNDTHMRHRSLYSTNKAAQSVGGASCSYCWSRIRPALIASYRDRTRVPSSIRHMRSELSHFFVPQDMPIISMRVYSTFRNRLVVSHPSSTNAFELFTCGYGYCLDILHSS</sequence>
<organism evidence="1 2">
    <name type="scientific">Parelaphostrongylus tenuis</name>
    <name type="common">Meningeal worm</name>
    <dbReference type="NCBI Taxonomy" id="148309"/>
    <lineage>
        <taxon>Eukaryota</taxon>
        <taxon>Metazoa</taxon>
        <taxon>Ecdysozoa</taxon>
        <taxon>Nematoda</taxon>
        <taxon>Chromadorea</taxon>
        <taxon>Rhabditida</taxon>
        <taxon>Rhabditina</taxon>
        <taxon>Rhabditomorpha</taxon>
        <taxon>Strongyloidea</taxon>
        <taxon>Metastrongylidae</taxon>
        <taxon>Parelaphostrongylus</taxon>
    </lineage>
</organism>
<dbReference type="Proteomes" id="UP001196413">
    <property type="component" value="Unassembled WGS sequence"/>
</dbReference>
<evidence type="ECO:0000313" key="2">
    <source>
        <dbReference type="Proteomes" id="UP001196413"/>
    </source>
</evidence>